<dbReference type="AlphaFoldDB" id="A0A1H2SED6"/>
<dbReference type="InterPro" id="IPR050509">
    <property type="entry name" value="CoA-transferase_III"/>
</dbReference>
<dbReference type="Pfam" id="PF02515">
    <property type="entry name" value="CoA_transf_3"/>
    <property type="match status" value="1"/>
</dbReference>
<dbReference type="OrthoDB" id="9806585at2"/>
<reference evidence="1 2" key="1">
    <citation type="submission" date="2016-10" db="EMBL/GenBank/DDBJ databases">
        <authorList>
            <person name="de Groot N.N."/>
        </authorList>
    </citation>
    <scope>NUCLEOTIDE SEQUENCE [LARGE SCALE GENOMIC DNA]</scope>
    <source>
        <strain evidence="1 2">DSM 17890</strain>
    </source>
</reference>
<dbReference type="PANTHER" id="PTHR48228">
    <property type="entry name" value="SUCCINYL-COA--D-CITRAMALATE COA-TRANSFERASE"/>
    <property type="match status" value="1"/>
</dbReference>
<keyword evidence="2" id="KW-1185">Reference proteome</keyword>
<accession>A0A1H2SED6</accession>
<gene>
    <name evidence="1" type="ORF">SAMN05444336_101635</name>
</gene>
<dbReference type="Proteomes" id="UP000199118">
    <property type="component" value="Unassembled WGS sequence"/>
</dbReference>
<dbReference type="Gene3D" id="3.40.50.10540">
    <property type="entry name" value="Crotonobetainyl-coa:carnitine coa-transferase, domain 1"/>
    <property type="match status" value="1"/>
</dbReference>
<evidence type="ECO:0000313" key="1">
    <source>
        <dbReference type="EMBL" id="SDW29887.1"/>
    </source>
</evidence>
<protein>
    <submittedName>
        <fullName evidence="1">CoA-transferase family III</fullName>
    </submittedName>
</protein>
<dbReference type="PANTHER" id="PTHR48228:SF4">
    <property type="entry name" value="BLR3030 PROTEIN"/>
    <property type="match status" value="1"/>
</dbReference>
<sequence>MAGTDAGARGFLQAIRAALGGDPDADAAVTFEGEGALRSCLPVTDLAAGSVAAACLAAAEYRAASGGPPPAVRVDRRLASLWFRASVRPGWDAPPAWDSLAGDYATADGWIKLHTNAPHHRAAALRALGLGSEGTREAVAEAVAGWRAEALEAAVVGQGGCAAEMRGLEAWRAHPQGAAVRAAPLVLLDRGEAGPALPPMADAARPLAGLRVLDLTRILAGPVATRFLAGLGAEVLRIDPPDWEEPSLEPEVTLGKRCARLDLRTEPGRARFLALLSGADMILHGYRPGALEGLGLGPEVRAAARPGLVDVSLCAYGFSGPWAGRRGFDSLVQLSSGIAALEMAAAGLERPGALPVQALDHAAGYILAAAALRGLTGRRTDGRRMRARTSLARCAALLTEGGAGPVRGDLGAAEAADHAPAPERTVWGEALRLRPPALIEGAPLAWDRPAGPLGTSPAAWL</sequence>
<proteinExistence type="predicted"/>
<dbReference type="SUPFAM" id="SSF89796">
    <property type="entry name" value="CoA-transferase family III (CaiB/BaiF)"/>
    <property type="match status" value="2"/>
</dbReference>
<evidence type="ECO:0000313" key="2">
    <source>
        <dbReference type="Proteomes" id="UP000199118"/>
    </source>
</evidence>
<name>A0A1H2SED6_9RHOB</name>
<dbReference type="STRING" id="356660.SAMN05444336_101635"/>
<dbReference type="GO" id="GO:0016740">
    <property type="term" value="F:transferase activity"/>
    <property type="evidence" value="ECO:0007669"/>
    <property type="project" value="UniProtKB-KW"/>
</dbReference>
<keyword evidence="1" id="KW-0808">Transferase</keyword>
<dbReference type="InterPro" id="IPR023606">
    <property type="entry name" value="CoA-Trfase_III_dom_1_sf"/>
</dbReference>
<dbReference type="RefSeq" id="WP_092679658.1">
    <property type="nucleotide sequence ID" value="NZ_FNMZ01000001.1"/>
</dbReference>
<organism evidence="1 2">
    <name type="scientific">Albimonas donghaensis</name>
    <dbReference type="NCBI Taxonomy" id="356660"/>
    <lineage>
        <taxon>Bacteria</taxon>
        <taxon>Pseudomonadati</taxon>
        <taxon>Pseudomonadota</taxon>
        <taxon>Alphaproteobacteria</taxon>
        <taxon>Rhodobacterales</taxon>
        <taxon>Paracoccaceae</taxon>
        <taxon>Albimonas</taxon>
    </lineage>
</organism>
<dbReference type="InterPro" id="IPR003673">
    <property type="entry name" value="CoA-Trfase_fam_III"/>
</dbReference>
<dbReference type="EMBL" id="FNMZ01000001">
    <property type="protein sequence ID" value="SDW29887.1"/>
    <property type="molecule type" value="Genomic_DNA"/>
</dbReference>